<keyword evidence="3" id="KW-0732">Signal</keyword>
<proteinExistence type="predicted"/>
<dbReference type="EC" id="5.2.1.8" evidence="5"/>
<feature type="region of interest" description="Disordered" evidence="2">
    <location>
        <begin position="211"/>
        <end position="234"/>
    </location>
</feature>
<dbReference type="PANTHER" id="PTHR45625:SF3">
    <property type="entry name" value="PEPTIDYL-PROLYL CIS-TRANS ISOMERASE B-RELATED"/>
    <property type="match status" value="1"/>
</dbReference>
<evidence type="ECO:0000256" key="3">
    <source>
        <dbReference type="SAM" id="SignalP"/>
    </source>
</evidence>
<keyword evidence="6" id="KW-1185">Reference proteome</keyword>
<dbReference type="InterPro" id="IPR002130">
    <property type="entry name" value="Cyclophilin-type_PPIase_dom"/>
</dbReference>
<evidence type="ECO:0000259" key="4">
    <source>
        <dbReference type="PROSITE" id="PS50072"/>
    </source>
</evidence>
<dbReference type="Gene3D" id="2.40.100.10">
    <property type="entry name" value="Cyclophilin-like"/>
    <property type="match status" value="1"/>
</dbReference>
<dbReference type="PANTHER" id="PTHR45625">
    <property type="entry name" value="PEPTIDYL-PROLYL CIS-TRANS ISOMERASE-RELATED"/>
    <property type="match status" value="1"/>
</dbReference>
<comment type="function">
    <text evidence="1">PPIases accelerate the folding of proteins. It catalyzes the cis-trans isomerization of proline imidic peptide bonds in oligopeptides.</text>
</comment>
<evidence type="ECO:0000313" key="6">
    <source>
        <dbReference type="Proteomes" id="UP001268819"/>
    </source>
</evidence>
<comment type="caution">
    <text evidence="5">The sequence shown here is derived from an EMBL/GenBank/DDBJ whole genome shotgun (WGS) entry which is preliminary data.</text>
</comment>
<organism evidence="5 6">
    <name type="scientific">Saccharothrix longispora</name>
    <dbReference type="NCBI Taxonomy" id="33920"/>
    <lineage>
        <taxon>Bacteria</taxon>
        <taxon>Bacillati</taxon>
        <taxon>Actinomycetota</taxon>
        <taxon>Actinomycetes</taxon>
        <taxon>Pseudonocardiales</taxon>
        <taxon>Pseudonocardiaceae</taxon>
        <taxon>Saccharothrix</taxon>
    </lineage>
</organism>
<feature type="chain" id="PRO_5045528328" evidence="3">
    <location>
        <begin position="23"/>
        <end position="234"/>
    </location>
</feature>
<sequence>MPRRRIVLALLAAPLLVTSCTASVPGRPVAGPVPATTETPAPPAAPTVACEYVVRGQSPAGKATRPSPDAEATGSVRLTVGTDGGELELELDAASAPCSVHSFRSLADQGFFDGTSCHRLTTVGLFVLQCGDATGTGQGTPGYAFDDPAAVPGEYRRGVVAMANASAPGTNGSQFFIVHRDSELAPEYPIVGRVAKGMDVVDVVASAGVVPGSGLGEGDGRPVRPLTITSTEEG</sequence>
<dbReference type="EMBL" id="JAVDSG010000001">
    <property type="protein sequence ID" value="MDR6592032.1"/>
    <property type="molecule type" value="Genomic_DNA"/>
</dbReference>
<evidence type="ECO:0000313" key="5">
    <source>
        <dbReference type="EMBL" id="MDR6592032.1"/>
    </source>
</evidence>
<feature type="signal peptide" evidence="3">
    <location>
        <begin position="1"/>
        <end position="22"/>
    </location>
</feature>
<protein>
    <submittedName>
        <fullName evidence="5">Peptidyl-prolyl cis-trans isomerase B (Cyclophilin B)</fullName>
        <ecNumber evidence="5">5.2.1.8</ecNumber>
    </submittedName>
</protein>
<dbReference type="RefSeq" id="WP_310303060.1">
    <property type="nucleotide sequence ID" value="NZ_BAAAXB010000001.1"/>
</dbReference>
<dbReference type="PROSITE" id="PS50072">
    <property type="entry name" value="CSA_PPIASE_2"/>
    <property type="match status" value="1"/>
</dbReference>
<dbReference type="CDD" id="cd00317">
    <property type="entry name" value="cyclophilin"/>
    <property type="match status" value="1"/>
</dbReference>
<dbReference type="Proteomes" id="UP001268819">
    <property type="component" value="Unassembled WGS sequence"/>
</dbReference>
<accession>A0ABU1PMZ1</accession>
<dbReference type="InterPro" id="IPR029000">
    <property type="entry name" value="Cyclophilin-like_dom_sf"/>
</dbReference>
<evidence type="ECO:0000256" key="2">
    <source>
        <dbReference type="SAM" id="MobiDB-lite"/>
    </source>
</evidence>
<dbReference type="SUPFAM" id="SSF50891">
    <property type="entry name" value="Cyclophilin-like"/>
    <property type="match status" value="1"/>
</dbReference>
<feature type="domain" description="PPIase cyclophilin-type" evidence="4">
    <location>
        <begin position="81"/>
        <end position="233"/>
    </location>
</feature>
<keyword evidence="5" id="KW-0413">Isomerase</keyword>
<gene>
    <name evidence="5" type="ORF">J2S66_000416</name>
</gene>
<dbReference type="GO" id="GO:0003755">
    <property type="term" value="F:peptidyl-prolyl cis-trans isomerase activity"/>
    <property type="evidence" value="ECO:0007669"/>
    <property type="project" value="UniProtKB-EC"/>
</dbReference>
<evidence type="ECO:0000256" key="1">
    <source>
        <dbReference type="ARBA" id="ARBA00002388"/>
    </source>
</evidence>
<dbReference type="InterPro" id="IPR044666">
    <property type="entry name" value="Cyclophilin_A-like"/>
</dbReference>
<reference evidence="5 6" key="1">
    <citation type="submission" date="2023-07" db="EMBL/GenBank/DDBJ databases">
        <title>Sequencing the genomes of 1000 actinobacteria strains.</title>
        <authorList>
            <person name="Klenk H.-P."/>
        </authorList>
    </citation>
    <scope>NUCLEOTIDE SEQUENCE [LARGE SCALE GENOMIC DNA]</scope>
    <source>
        <strain evidence="5 6">DSM 43749</strain>
    </source>
</reference>
<dbReference type="PROSITE" id="PS51257">
    <property type="entry name" value="PROKAR_LIPOPROTEIN"/>
    <property type="match status" value="1"/>
</dbReference>
<name>A0ABU1PMZ1_9PSEU</name>
<dbReference type="Pfam" id="PF00160">
    <property type="entry name" value="Pro_isomerase"/>
    <property type="match status" value="1"/>
</dbReference>